<feature type="transmembrane region" description="Helical" evidence="1">
    <location>
        <begin position="180"/>
        <end position="200"/>
    </location>
</feature>
<dbReference type="KEGG" id="cohn:KCTCHS21_56680"/>
<evidence type="ECO:0000256" key="1">
    <source>
        <dbReference type="SAM" id="Phobius"/>
    </source>
</evidence>
<dbReference type="RefSeq" id="WP_130615617.1">
    <property type="nucleotide sequence ID" value="NZ_AP019400.1"/>
</dbReference>
<dbReference type="PANTHER" id="PTHR39177:SF1">
    <property type="entry name" value="ABC TRANSPORTER PERMEASE YTRC-RELATED"/>
    <property type="match status" value="1"/>
</dbReference>
<feature type="transmembrane region" description="Helical" evidence="1">
    <location>
        <begin position="16"/>
        <end position="34"/>
    </location>
</feature>
<keyword evidence="1" id="KW-0812">Transmembrane</keyword>
<feature type="transmembrane region" description="Helical" evidence="1">
    <location>
        <begin position="107"/>
        <end position="132"/>
    </location>
</feature>
<name>A0A3T1DDU9_9BACL</name>
<dbReference type="PANTHER" id="PTHR39177">
    <property type="entry name" value="ABC TRANSPORTER PERMEASE YTRC-RELATED"/>
    <property type="match status" value="1"/>
</dbReference>
<feature type="transmembrane region" description="Helical" evidence="1">
    <location>
        <begin position="236"/>
        <end position="256"/>
    </location>
</feature>
<keyword evidence="3" id="KW-1185">Reference proteome</keyword>
<dbReference type="Proteomes" id="UP000289856">
    <property type="component" value="Chromosome"/>
</dbReference>
<feature type="transmembrane region" description="Helical" evidence="1">
    <location>
        <begin position="303"/>
        <end position="324"/>
    </location>
</feature>
<dbReference type="InterPro" id="IPR023264">
    <property type="entry name" value="ABC_transptr_acetoin_YtrC/YtrD"/>
</dbReference>
<proteinExistence type="predicted"/>
<dbReference type="PRINTS" id="PR02026">
    <property type="entry name" value="YTRCYTRDABC"/>
</dbReference>
<feature type="transmembrane region" description="Helical" evidence="1">
    <location>
        <begin position="70"/>
        <end position="86"/>
    </location>
</feature>
<feature type="transmembrane region" description="Helical" evidence="1">
    <location>
        <begin position="276"/>
        <end position="297"/>
    </location>
</feature>
<dbReference type="InterPro" id="IPR053046">
    <property type="entry name" value="ABC-5_transporter"/>
</dbReference>
<feature type="transmembrane region" description="Helical" evidence="1">
    <location>
        <begin position="152"/>
        <end position="173"/>
    </location>
</feature>
<dbReference type="AlphaFoldDB" id="A0A3T1DDU9"/>
<sequence length="330" mass="37281">MWIKSLALREAKQASAILWILPLGHLLTLGLQRYNSWFMGEPEWIDRNVSAVRHTLDAYQYGAFESGSRIWLMIALFVLAFVQVGWERRNGSQELLFSFPYSRSSIFVTKWLFGTGLLIGSLLINTLIDMAIIASSPVSSYFSLAFHVKEVLYTVLSVGAVYSLAMFIGTICGSIASQSVFSLLILILPYSLWTLVQSFLRINNIPINANSYYKIEQYFNPINYVAVDHIQITLKYVMIMGGLLAITVGGGLMAFIRTRTENNGKLLIFRGWERAVQISFVVCFALASGSILSGFFYSQSRLIWYYIGALAGVFLGLNIIRYLTRIRFKI</sequence>
<evidence type="ECO:0000313" key="2">
    <source>
        <dbReference type="EMBL" id="BBI36269.1"/>
    </source>
</evidence>
<gene>
    <name evidence="2" type="ORF">KCTCHS21_56680</name>
</gene>
<reference evidence="2 3" key="1">
    <citation type="submission" date="2019-01" db="EMBL/GenBank/DDBJ databases">
        <title>Complete genome sequence of Cohnella hallensis HS21 isolated from Korean fir (Abies koreana) rhizospheric soil.</title>
        <authorList>
            <person name="Jiang L."/>
            <person name="Kang S.W."/>
            <person name="Kim S."/>
            <person name="Jung J."/>
            <person name="Kim C.Y."/>
            <person name="Kim D.H."/>
            <person name="Kim S.W."/>
            <person name="Lee J."/>
        </authorList>
    </citation>
    <scope>NUCLEOTIDE SEQUENCE [LARGE SCALE GENOMIC DNA]</scope>
    <source>
        <strain evidence="2 3">HS21</strain>
    </source>
</reference>
<keyword evidence="1" id="KW-1133">Transmembrane helix</keyword>
<dbReference type="EMBL" id="AP019400">
    <property type="protein sequence ID" value="BBI36269.1"/>
    <property type="molecule type" value="Genomic_DNA"/>
</dbReference>
<organism evidence="2 3">
    <name type="scientific">Cohnella abietis</name>
    <dbReference type="NCBI Taxonomy" id="2507935"/>
    <lineage>
        <taxon>Bacteria</taxon>
        <taxon>Bacillati</taxon>
        <taxon>Bacillota</taxon>
        <taxon>Bacilli</taxon>
        <taxon>Bacillales</taxon>
        <taxon>Paenibacillaceae</taxon>
        <taxon>Cohnella</taxon>
    </lineage>
</organism>
<keyword evidence="1" id="KW-0472">Membrane</keyword>
<protein>
    <submittedName>
        <fullName evidence="2">Acetoin ABC transporter permease</fullName>
    </submittedName>
</protein>
<dbReference type="OrthoDB" id="2658554at2"/>
<accession>A0A3T1DDU9</accession>
<evidence type="ECO:0000313" key="3">
    <source>
        <dbReference type="Proteomes" id="UP000289856"/>
    </source>
</evidence>